<comment type="subcellular location">
    <subcellularLocation>
        <location evidence="1 6">Cell membrane</location>
        <topology evidence="1 6">Multi-pass membrane protein</topology>
    </subcellularLocation>
</comment>
<keyword evidence="9" id="KW-1185">Reference proteome</keyword>
<dbReference type="InterPro" id="IPR045324">
    <property type="entry name" value="Small_multidrug_res"/>
</dbReference>
<reference evidence="9" key="1">
    <citation type="journal article" date="2019" name="Int. J. Syst. Evol. Microbiol.">
        <title>The Global Catalogue of Microorganisms (GCM) 10K type strain sequencing project: providing services to taxonomists for standard genome sequencing and annotation.</title>
        <authorList>
            <consortium name="The Broad Institute Genomics Platform"/>
            <consortium name="The Broad Institute Genome Sequencing Center for Infectious Disease"/>
            <person name="Wu L."/>
            <person name="Ma J."/>
        </authorList>
    </citation>
    <scope>NUCLEOTIDE SEQUENCE [LARGE SCALE GENOMIC DNA]</scope>
    <source>
        <strain evidence="9">CCM 8905</strain>
    </source>
</reference>
<feature type="transmembrane region" description="Helical" evidence="7">
    <location>
        <begin position="37"/>
        <end position="55"/>
    </location>
</feature>
<comment type="similarity">
    <text evidence="6">Belongs to the drug/metabolite transporter (DMT) superfamily. Small multidrug resistance (SMR) (TC 2.A.7.1) family.</text>
</comment>
<name>A0ABW1ST34_9LACO</name>
<feature type="transmembrane region" description="Helical" evidence="7">
    <location>
        <begin position="92"/>
        <end position="111"/>
    </location>
</feature>
<comment type="caution">
    <text evidence="8">The sequence shown here is derived from an EMBL/GenBank/DDBJ whole genome shotgun (WGS) entry which is preliminary data.</text>
</comment>
<evidence type="ECO:0000256" key="6">
    <source>
        <dbReference type="RuleBase" id="RU003942"/>
    </source>
</evidence>
<keyword evidence="2" id="KW-1003">Cell membrane</keyword>
<evidence type="ECO:0000256" key="2">
    <source>
        <dbReference type="ARBA" id="ARBA00022475"/>
    </source>
</evidence>
<dbReference type="InterPro" id="IPR037185">
    <property type="entry name" value="EmrE-like"/>
</dbReference>
<dbReference type="RefSeq" id="WP_125691830.1">
    <property type="nucleotide sequence ID" value="NZ_JBHSSK010000021.1"/>
</dbReference>
<dbReference type="Gene3D" id="1.10.3730.20">
    <property type="match status" value="1"/>
</dbReference>
<keyword evidence="3 6" id="KW-0812">Transmembrane</keyword>
<dbReference type="Proteomes" id="UP001596254">
    <property type="component" value="Unassembled WGS sequence"/>
</dbReference>
<dbReference type="PANTHER" id="PTHR30561:SF7">
    <property type="entry name" value="GUANIDINIUM EFFLUX SYSTEM SUBUNIT GDNC-RELATED"/>
    <property type="match status" value="1"/>
</dbReference>
<evidence type="ECO:0000256" key="5">
    <source>
        <dbReference type="ARBA" id="ARBA00023136"/>
    </source>
</evidence>
<proteinExistence type="inferred from homology"/>
<dbReference type="InterPro" id="IPR000390">
    <property type="entry name" value="Small_drug/metabolite_transptr"/>
</dbReference>
<evidence type="ECO:0000256" key="3">
    <source>
        <dbReference type="ARBA" id="ARBA00022692"/>
    </source>
</evidence>
<evidence type="ECO:0000313" key="8">
    <source>
        <dbReference type="EMBL" id="MFC6207307.1"/>
    </source>
</evidence>
<gene>
    <name evidence="8" type="ORF">ACFP1G_07420</name>
</gene>
<organism evidence="8 9">
    <name type="scientific">Levilactobacillus tongjiangensis</name>
    <dbReference type="NCBI Taxonomy" id="2486023"/>
    <lineage>
        <taxon>Bacteria</taxon>
        <taxon>Bacillati</taxon>
        <taxon>Bacillota</taxon>
        <taxon>Bacilli</taxon>
        <taxon>Lactobacillales</taxon>
        <taxon>Lactobacillaceae</taxon>
        <taxon>Levilactobacillus</taxon>
    </lineage>
</organism>
<evidence type="ECO:0000256" key="1">
    <source>
        <dbReference type="ARBA" id="ARBA00004651"/>
    </source>
</evidence>
<accession>A0ABW1ST34</accession>
<dbReference type="EMBL" id="JBHSSK010000021">
    <property type="protein sequence ID" value="MFC6207307.1"/>
    <property type="molecule type" value="Genomic_DNA"/>
</dbReference>
<feature type="transmembrane region" description="Helical" evidence="7">
    <location>
        <begin position="7"/>
        <end position="31"/>
    </location>
</feature>
<dbReference type="SUPFAM" id="SSF103481">
    <property type="entry name" value="Multidrug resistance efflux transporter EmrE"/>
    <property type="match status" value="1"/>
</dbReference>
<evidence type="ECO:0000256" key="7">
    <source>
        <dbReference type="SAM" id="Phobius"/>
    </source>
</evidence>
<keyword evidence="4 7" id="KW-1133">Transmembrane helix</keyword>
<sequence length="117" mass="12475">MKAREFCLIYIKQWLLVGLGAIFEVSWVVVFKHATTPWEWGPTGLAVLLSFYLLIRASQVIPAVTAYAVYVGLGTLGTTAVGVLAFGEPVSFSKLALVGLLVIGIGGLQFTTTQGGK</sequence>
<evidence type="ECO:0000256" key="4">
    <source>
        <dbReference type="ARBA" id="ARBA00022989"/>
    </source>
</evidence>
<protein>
    <submittedName>
        <fullName evidence="8">DMT family transporter</fullName>
    </submittedName>
</protein>
<keyword evidence="5 7" id="KW-0472">Membrane</keyword>
<evidence type="ECO:0000313" key="9">
    <source>
        <dbReference type="Proteomes" id="UP001596254"/>
    </source>
</evidence>
<dbReference type="PANTHER" id="PTHR30561">
    <property type="entry name" value="SMR FAMILY PROTON-DEPENDENT DRUG EFFLUX TRANSPORTER SUGE"/>
    <property type="match status" value="1"/>
</dbReference>
<feature type="transmembrane region" description="Helical" evidence="7">
    <location>
        <begin position="67"/>
        <end position="86"/>
    </location>
</feature>
<dbReference type="Pfam" id="PF00893">
    <property type="entry name" value="Multi_Drug_Res"/>
    <property type="match status" value="1"/>
</dbReference>